<gene>
    <name evidence="1" type="ORF">FLB61_05415</name>
</gene>
<dbReference type="RefSeq" id="WP_221919587.1">
    <property type="nucleotide sequence ID" value="NZ_CP173660.1"/>
</dbReference>
<evidence type="ECO:0000313" key="1">
    <source>
        <dbReference type="EMBL" id="MBY0758531.1"/>
    </source>
</evidence>
<reference evidence="1 2" key="1">
    <citation type="journal article" date="2020" name="New Microbes New Infect">
        <title>Sellimonas caecigallum sp. nov., description and genome sequence of a new member of the Sellimonas genus isolated from the cecum of feral chicken.</title>
        <authorList>
            <person name="Wongkuna S."/>
            <person name="Ghimire S."/>
            <person name="Antony L."/>
            <person name="Chankhamhaengdecha S."/>
            <person name="Janvilisri T."/>
            <person name="Scaria J."/>
        </authorList>
    </citation>
    <scope>NUCLEOTIDE SEQUENCE [LARGE SCALE GENOMIC DNA]</scope>
    <source>
        <strain evidence="1 2">SW451</strain>
    </source>
</reference>
<dbReference type="Proteomes" id="UP000779049">
    <property type="component" value="Unassembled WGS sequence"/>
</dbReference>
<name>A0ABS7L655_9FIRM</name>
<organism evidence="1 2">
    <name type="scientific">Sellimonas caecigallum</name>
    <dbReference type="NCBI Taxonomy" id="2592333"/>
    <lineage>
        <taxon>Bacteria</taxon>
        <taxon>Bacillati</taxon>
        <taxon>Bacillota</taxon>
        <taxon>Clostridia</taxon>
        <taxon>Lachnospirales</taxon>
        <taxon>Lachnospiraceae</taxon>
        <taxon>Sellimonas</taxon>
    </lineage>
</organism>
<accession>A0ABS7L655</accession>
<dbReference type="EMBL" id="VIRV01000005">
    <property type="protein sequence ID" value="MBY0758531.1"/>
    <property type="molecule type" value="Genomic_DNA"/>
</dbReference>
<evidence type="ECO:0000313" key="2">
    <source>
        <dbReference type="Proteomes" id="UP000779049"/>
    </source>
</evidence>
<protein>
    <submittedName>
        <fullName evidence="1">Uncharacterized protein</fullName>
    </submittedName>
</protein>
<sequence length="68" mass="7788">MEKYIVTEDADMLAPDWLVARINYTSIKYVYHQIDGAEKLKGVKVGDQIARIGDTISFDGKRLSVERR</sequence>
<keyword evidence="2" id="KW-1185">Reference proteome</keyword>
<comment type="caution">
    <text evidence="1">The sequence shown here is derived from an EMBL/GenBank/DDBJ whole genome shotgun (WGS) entry which is preliminary data.</text>
</comment>
<proteinExistence type="predicted"/>